<evidence type="ECO:0000313" key="4">
    <source>
        <dbReference type="Proteomes" id="UP000426246"/>
    </source>
</evidence>
<organism evidence="3 4">
    <name type="scientific">Paenibacillus psychroresistens</name>
    <dbReference type="NCBI Taxonomy" id="1778678"/>
    <lineage>
        <taxon>Bacteria</taxon>
        <taxon>Bacillati</taxon>
        <taxon>Bacillota</taxon>
        <taxon>Bacilli</taxon>
        <taxon>Bacillales</taxon>
        <taxon>Paenibacillaceae</taxon>
        <taxon>Paenibacillus</taxon>
    </lineage>
</organism>
<keyword evidence="4" id="KW-1185">Reference proteome</keyword>
<accession>A0A6B8RHZ7</accession>
<keyword evidence="2" id="KW-1133">Transmembrane helix</keyword>
<feature type="region of interest" description="Disordered" evidence="1">
    <location>
        <begin position="36"/>
        <end position="89"/>
    </location>
</feature>
<evidence type="ECO:0000256" key="1">
    <source>
        <dbReference type="SAM" id="MobiDB-lite"/>
    </source>
</evidence>
<evidence type="ECO:0000256" key="2">
    <source>
        <dbReference type="SAM" id="Phobius"/>
    </source>
</evidence>
<dbReference type="AlphaFoldDB" id="A0A6B8RHZ7"/>
<keyword evidence="2" id="KW-0812">Transmembrane</keyword>
<dbReference type="EMBL" id="CP034235">
    <property type="protein sequence ID" value="QGQ95699.1"/>
    <property type="molecule type" value="Genomic_DNA"/>
</dbReference>
<keyword evidence="2" id="KW-0472">Membrane</keyword>
<evidence type="ECO:0000313" key="3">
    <source>
        <dbReference type="EMBL" id="QGQ95699.1"/>
    </source>
</evidence>
<reference evidence="4" key="1">
    <citation type="submission" date="2018-11" db="EMBL/GenBank/DDBJ databases">
        <title>Complete genome sequence of Paenibacillus sp. ML311-T8.</title>
        <authorList>
            <person name="Nam Y.-D."/>
            <person name="Kang J."/>
            <person name="Chung W.-H."/>
            <person name="Park Y.S."/>
        </authorList>
    </citation>
    <scope>NUCLEOTIDE SEQUENCE [LARGE SCALE GENOMIC DNA]</scope>
    <source>
        <strain evidence="4">ML311-T8</strain>
    </source>
</reference>
<dbReference type="RefSeq" id="WP_155700735.1">
    <property type="nucleotide sequence ID" value="NZ_CP034235.1"/>
</dbReference>
<dbReference type="KEGG" id="ppsc:EHS13_12805"/>
<name>A0A6B8RHZ7_9BACL</name>
<feature type="transmembrane region" description="Helical" evidence="2">
    <location>
        <begin position="111"/>
        <end position="131"/>
    </location>
</feature>
<gene>
    <name evidence="3" type="ORF">EHS13_12805</name>
</gene>
<proteinExistence type="predicted"/>
<sequence length="132" mass="14529">MKQVKNITLKLLVICFMVGFGLFFGMDIAHKRLSSSTTATTQNITPKPKATAIPSKDKVEESASLGPMTAATARRQAQSEQLKEQAVQDDQPSIVLKDSFVNRLTNAIGDFFRHLASFLLHAVVAFFKFILG</sequence>
<dbReference type="Proteomes" id="UP000426246">
    <property type="component" value="Chromosome"/>
</dbReference>
<protein>
    <submittedName>
        <fullName evidence="3">Uncharacterized protein</fullName>
    </submittedName>
</protein>
<feature type="compositionally biased region" description="Polar residues" evidence="1">
    <location>
        <begin position="36"/>
        <end position="45"/>
    </location>
</feature>
<feature type="transmembrane region" description="Helical" evidence="2">
    <location>
        <begin position="7"/>
        <end position="26"/>
    </location>
</feature>